<evidence type="ECO:0000313" key="1">
    <source>
        <dbReference type="EMBL" id="KIJ29753.1"/>
    </source>
</evidence>
<evidence type="ECO:0000313" key="2">
    <source>
        <dbReference type="Proteomes" id="UP000054279"/>
    </source>
</evidence>
<dbReference type="AlphaFoldDB" id="A0A0C9TJF3"/>
<reference evidence="1 2" key="1">
    <citation type="submission" date="2014-06" db="EMBL/GenBank/DDBJ databases">
        <title>Evolutionary Origins and Diversification of the Mycorrhizal Mutualists.</title>
        <authorList>
            <consortium name="DOE Joint Genome Institute"/>
            <consortium name="Mycorrhizal Genomics Consortium"/>
            <person name="Kohler A."/>
            <person name="Kuo A."/>
            <person name="Nagy L.G."/>
            <person name="Floudas D."/>
            <person name="Copeland A."/>
            <person name="Barry K.W."/>
            <person name="Cichocki N."/>
            <person name="Veneault-Fourrey C."/>
            <person name="LaButti K."/>
            <person name="Lindquist E.A."/>
            <person name="Lipzen A."/>
            <person name="Lundell T."/>
            <person name="Morin E."/>
            <person name="Murat C."/>
            <person name="Riley R."/>
            <person name="Ohm R."/>
            <person name="Sun H."/>
            <person name="Tunlid A."/>
            <person name="Henrissat B."/>
            <person name="Grigoriev I.V."/>
            <person name="Hibbett D.S."/>
            <person name="Martin F."/>
        </authorList>
    </citation>
    <scope>NUCLEOTIDE SEQUENCE [LARGE SCALE GENOMIC DNA]</scope>
    <source>
        <strain evidence="1 2">SS14</strain>
    </source>
</reference>
<dbReference type="HOGENOM" id="CLU_029215_1_0_1"/>
<keyword evidence="2" id="KW-1185">Reference proteome</keyword>
<dbReference type="EMBL" id="KN837276">
    <property type="protein sequence ID" value="KIJ29753.1"/>
    <property type="molecule type" value="Genomic_DNA"/>
</dbReference>
<protein>
    <submittedName>
        <fullName evidence="1">Unplaced genomic scaffold SPHSTscaffold_201, whole genome shotgun sequence</fullName>
    </submittedName>
</protein>
<organism evidence="1 2">
    <name type="scientific">Sphaerobolus stellatus (strain SS14)</name>
    <dbReference type="NCBI Taxonomy" id="990650"/>
    <lineage>
        <taxon>Eukaryota</taxon>
        <taxon>Fungi</taxon>
        <taxon>Dikarya</taxon>
        <taxon>Basidiomycota</taxon>
        <taxon>Agaricomycotina</taxon>
        <taxon>Agaricomycetes</taxon>
        <taxon>Phallomycetidae</taxon>
        <taxon>Geastrales</taxon>
        <taxon>Sphaerobolaceae</taxon>
        <taxon>Sphaerobolus</taxon>
    </lineage>
</organism>
<sequence length="318" mass="36395">MVCRNPHTHASPTPSRTPRAIESLFQGLLSELDWRLADTTPRKLVLDAAFMSGLRRVLGWTNLRDPVLADLHPSLGNLDHAARIINKMCSELFSNDTGLQGAYRLLEEHKLLAFEDRYVRAVEEHALAGGGTFKLVVCMFPAMSRLLLETRRPSIDTAFKRLHLWQEFEIEGWFDEYNRSIVVARAFITSQSAEAHKILFTRIFSIMEQDTGQPARFRYIHGTGYEIFMADGHKGQALGLGMFCQELCRNTGWYCRIEPSRRLSTLTPYEHLALFYRYCFAHFTRNVTNIKNYITSEVLHAMNGGPKAVGKFFILNCK</sequence>
<gene>
    <name evidence="1" type="ORF">M422DRAFT_268790</name>
</gene>
<dbReference type="Proteomes" id="UP000054279">
    <property type="component" value="Unassembled WGS sequence"/>
</dbReference>
<accession>A0A0C9TJF3</accession>
<name>A0A0C9TJF3_SPHS4</name>
<proteinExistence type="predicted"/>
<dbReference type="OrthoDB" id="3268409at2759"/>